<sequence length="145" mass="16099">MEALAVADTIFANSVAELSAAPNEYLRLTWRSGPRYLDDFQAVMNLLLQVCRRQGTGKVLVDQRDMAALTPAEGAWIVEDWLPRSVVQGNYRYAAVLPPTDPEALDAIRALKWPPVPEAPYIASFTDESAALTWLRRQVPVASML</sequence>
<dbReference type="OrthoDB" id="882983at2"/>
<organism evidence="1 2">
    <name type="scientific">Solirubrum puertoriconensis</name>
    <dbReference type="NCBI Taxonomy" id="1751427"/>
    <lineage>
        <taxon>Bacteria</taxon>
        <taxon>Pseudomonadati</taxon>
        <taxon>Bacteroidota</taxon>
        <taxon>Cytophagia</taxon>
        <taxon>Cytophagales</taxon>
    </lineage>
</organism>
<proteinExistence type="predicted"/>
<gene>
    <name evidence="1" type="ORF">ASU33_14205</name>
</gene>
<protein>
    <recommendedName>
        <fullName evidence="3">STAS/SEC14 domain-containing protein</fullName>
    </recommendedName>
</protein>
<accession>A0A9X0L4D4</accession>
<dbReference type="EMBL" id="LNAL01000007">
    <property type="protein sequence ID" value="KUG07494.1"/>
    <property type="molecule type" value="Genomic_DNA"/>
</dbReference>
<dbReference type="RefSeq" id="WP_059071118.1">
    <property type="nucleotide sequence ID" value="NZ_LNAL01000007.1"/>
</dbReference>
<dbReference type="Proteomes" id="UP000054223">
    <property type="component" value="Unassembled WGS sequence"/>
</dbReference>
<evidence type="ECO:0000313" key="2">
    <source>
        <dbReference type="Proteomes" id="UP000054223"/>
    </source>
</evidence>
<keyword evidence="2" id="KW-1185">Reference proteome</keyword>
<comment type="caution">
    <text evidence="1">The sequence shown here is derived from an EMBL/GenBank/DDBJ whole genome shotgun (WGS) entry which is preliminary data.</text>
</comment>
<dbReference type="AlphaFoldDB" id="A0A9X0L4D4"/>
<evidence type="ECO:0000313" key="1">
    <source>
        <dbReference type="EMBL" id="KUG07494.1"/>
    </source>
</evidence>
<evidence type="ECO:0008006" key="3">
    <source>
        <dbReference type="Google" id="ProtNLM"/>
    </source>
</evidence>
<name>A0A9X0L4D4_SOLP1</name>
<reference evidence="1 2" key="1">
    <citation type="submission" date="2015-11" db="EMBL/GenBank/DDBJ databases">
        <title>Solirubrum puertoriconensis gen. nov. an environmental bacteria isolated in Puerto Rico.</title>
        <authorList>
            <person name="Cuebas-Irizarry M.F."/>
            <person name="Montalvo-Rodriguez R."/>
        </authorList>
    </citation>
    <scope>NUCLEOTIDE SEQUENCE [LARGE SCALE GENOMIC DNA]</scope>
    <source>
        <strain evidence="1 2">MC1A</strain>
    </source>
</reference>